<dbReference type="PROSITE" id="PS00639">
    <property type="entry name" value="THIOL_PROTEASE_HIS"/>
    <property type="match status" value="1"/>
</dbReference>
<gene>
    <name evidence="9" type="ORF">g.29362</name>
    <name evidence="10" type="ORF">g.29363</name>
    <name evidence="11" type="ORF">g.29364</name>
</gene>
<keyword evidence="3" id="KW-0378">Hydrolase</keyword>
<evidence type="ECO:0000256" key="1">
    <source>
        <dbReference type="ARBA" id="ARBA00008455"/>
    </source>
</evidence>
<sequence>MDLRTFITGVGVVALCFFGVPIRIDDKTLVEHRLKFKSFTQQYNKGYVMDQNEYDMRFELFQNSLKMIEELNSQRSDENSAYYGLTEFSDLSQEEFIHHKLHPLLSKRVRKHPGHYVSATFRNHDHHHNRLKKRAVESELPQKVDWREKGAVTPVNNQKTCGACWAFSTVQTVESMNFLKTGNLIKLSVQQAIDCARNGNMGCDGGDTCSLLMWLASNKIKLQPDKNYPLVLETQLCKLKKATIGVQVASNYTCDYLVGDEDTLLSLLAYHGPVAVAVNALSWQYYLGGVIQFHCDGSPQNLNHAVQIIGYDLTAPIPHYIVRNSWGTAYGDNGYLYLAIGTNICGLATEVTGLDVL</sequence>
<dbReference type="Pfam" id="PF08246">
    <property type="entry name" value="Inhibitor_I29"/>
    <property type="match status" value="1"/>
</dbReference>
<dbReference type="SMART" id="SM00848">
    <property type="entry name" value="Inhibitor_I29"/>
    <property type="match status" value="1"/>
</dbReference>
<evidence type="ECO:0000259" key="8">
    <source>
        <dbReference type="SMART" id="SM00848"/>
    </source>
</evidence>
<dbReference type="EMBL" id="GECZ01019517">
    <property type="protein sequence ID" value="JAS50252.1"/>
    <property type="molecule type" value="Transcribed_RNA"/>
</dbReference>
<dbReference type="SMART" id="SM00645">
    <property type="entry name" value="Pept_C1"/>
    <property type="match status" value="1"/>
</dbReference>
<evidence type="ECO:0000256" key="4">
    <source>
        <dbReference type="ARBA" id="ARBA00022807"/>
    </source>
</evidence>
<dbReference type="InterPro" id="IPR013201">
    <property type="entry name" value="Prot_inhib_I29"/>
</dbReference>
<dbReference type="PROSITE" id="PS00139">
    <property type="entry name" value="THIOL_PROTEASE_CYS"/>
    <property type="match status" value="1"/>
</dbReference>
<evidence type="ECO:0000313" key="11">
    <source>
        <dbReference type="EMBL" id="JAS61785.1"/>
    </source>
</evidence>
<dbReference type="GO" id="GO:0006508">
    <property type="term" value="P:proteolysis"/>
    <property type="evidence" value="ECO:0007669"/>
    <property type="project" value="UniProtKB-KW"/>
</dbReference>
<keyword evidence="5" id="KW-0865">Zymogen</keyword>
<evidence type="ECO:0000313" key="10">
    <source>
        <dbReference type="EMBL" id="JAS50252.1"/>
    </source>
</evidence>
<evidence type="ECO:0000313" key="9">
    <source>
        <dbReference type="EMBL" id="JAS46039.1"/>
    </source>
</evidence>
<dbReference type="CDD" id="cd02248">
    <property type="entry name" value="Peptidase_C1A"/>
    <property type="match status" value="1"/>
</dbReference>
<name>A0A1B6F717_9HEMI</name>
<accession>A0A1B6F717</accession>
<reference evidence="9" key="1">
    <citation type="submission" date="2015-11" db="EMBL/GenBank/DDBJ databases">
        <title>De novo transcriptome assembly of four potential Pierce s Disease insect vectors from Arizona vineyards.</title>
        <authorList>
            <person name="Tassone E.E."/>
        </authorList>
    </citation>
    <scope>NUCLEOTIDE SEQUENCE</scope>
</reference>
<evidence type="ECO:0000256" key="2">
    <source>
        <dbReference type="ARBA" id="ARBA00022670"/>
    </source>
</evidence>
<dbReference type="AlphaFoldDB" id="A0A1B6F717"/>
<proteinExistence type="inferred from homology"/>
<dbReference type="EMBL" id="GECZ01007984">
    <property type="protein sequence ID" value="JAS61785.1"/>
    <property type="molecule type" value="Transcribed_RNA"/>
</dbReference>
<dbReference type="InterPro" id="IPR000668">
    <property type="entry name" value="Peptidase_C1A_C"/>
</dbReference>
<organism evidence="9">
    <name type="scientific">Cuerna arida</name>
    <dbReference type="NCBI Taxonomy" id="1464854"/>
    <lineage>
        <taxon>Eukaryota</taxon>
        <taxon>Metazoa</taxon>
        <taxon>Ecdysozoa</taxon>
        <taxon>Arthropoda</taxon>
        <taxon>Hexapoda</taxon>
        <taxon>Insecta</taxon>
        <taxon>Pterygota</taxon>
        <taxon>Neoptera</taxon>
        <taxon>Paraneoptera</taxon>
        <taxon>Hemiptera</taxon>
        <taxon>Auchenorrhyncha</taxon>
        <taxon>Membracoidea</taxon>
        <taxon>Cicadellidae</taxon>
        <taxon>Cicadellinae</taxon>
        <taxon>Proconiini</taxon>
        <taxon>Cuerna</taxon>
    </lineage>
</organism>
<evidence type="ECO:0000256" key="5">
    <source>
        <dbReference type="ARBA" id="ARBA00023145"/>
    </source>
</evidence>
<dbReference type="Pfam" id="PF00112">
    <property type="entry name" value="Peptidase_C1"/>
    <property type="match status" value="1"/>
</dbReference>
<dbReference type="GO" id="GO:0008234">
    <property type="term" value="F:cysteine-type peptidase activity"/>
    <property type="evidence" value="ECO:0007669"/>
    <property type="project" value="UniProtKB-KW"/>
</dbReference>
<evidence type="ECO:0000256" key="3">
    <source>
        <dbReference type="ARBA" id="ARBA00022801"/>
    </source>
</evidence>
<keyword evidence="4" id="KW-0788">Thiol protease</keyword>
<evidence type="ECO:0000259" key="7">
    <source>
        <dbReference type="SMART" id="SM00645"/>
    </source>
</evidence>
<dbReference type="InterPro" id="IPR000169">
    <property type="entry name" value="Pept_cys_AS"/>
</dbReference>
<feature type="domain" description="Cathepsin propeptide inhibitor" evidence="8">
    <location>
        <begin position="36"/>
        <end position="96"/>
    </location>
</feature>
<comment type="similarity">
    <text evidence="1">Belongs to the peptidase C1 family.</text>
</comment>
<dbReference type="Gene3D" id="3.90.70.10">
    <property type="entry name" value="Cysteine proteinases"/>
    <property type="match status" value="1"/>
</dbReference>
<keyword evidence="2" id="KW-0645">Protease</keyword>
<dbReference type="InterPro" id="IPR039417">
    <property type="entry name" value="Peptidase_C1A_papain-like"/>
</dbReference>
<dbReference type="SUPFAM" id="SSF54001">
    <property type="entry name" value="Cysteine proteinases"/>
    <property type="match status" value="1"/>
</dbReference>
<dbReference type="InterPro" id="IPR038765">
    <property type="entry name" value="Papain-like_cys_pep_sf"/>
</dbReference>
<feature type="domain" description="Peptidase C1A papain C-terminal" evidence="7">
    <location>
        <begin position="140"/>
        <end position="355"/>
    </location>
</feature>
<protein>
    <recommendedName>
        <fullName evidence="12">Peptidase C1A papain C-terminal domain-containing protein</fullName>
    </recommendedName>
</protein>
<keyword evidence="6" id="KW-1015">Disulfide bond</keyword>
<dbReference type="PRINTS" id="PR00705">
    <property type="entry name" value="PAPAIN"/>
</dbReference>
<dbReference type="PANTHER" id="PTHR12411">
    <property type="entry name" value="CYSTEINE PROTEASE FAMILY C1-RELATED"/>
    <property type="match status" value="1"/>
</dbReference>
<dbReference type="EMBL" id="GECZ01023730">
    <property type="protein sequence ID" value="JAS46039.1"/>
    <property type="molecule type" value="Transcribed_RNA"/>
</dbReference>
<dbReference type="InterPro" id="IPR025660">
    <property type="entry name" value="Pept_his_AS"/>
</dbReference>
<evidence type="ECO:0008006" key="12">
    <source>
        <dbReference type="Google" id="ProtNLM"/>
    </source>
</evidence>
<dbReference type="InterPro" id="IPR013128">
    <property type="entry name" value="Peptidase_C1A"/>
</dbReference>
<evidence type="ECO:0000256" key="6">
    <source>
        <dbReference type="ARBA" id="ARBA00023157"/>
    </source>
</evidence>